<evidence type="ECO:0000313" key="4">
    <source>
        <dbReference type="Proteomes" id="UP000639772"/>
    </source>
</evidence>
<dbReference type="CDD" id="cd00028">
    <property type="entry name" value="B_lectin"/>
    <property type="match status" value="1"/>
</dbReference>
<evidence type="ECO:0000259" key="2">
    <source>
        <dbReference type="PROSITE" id="PS50927"/>
    </source>
</evidence>
<dbReference type="PROSITE" id="PS50927">
    <property type="entry name" value="BULB_LECTIN"/>
    <property type="match status" value="1"/>
</dbReference>
<dbReference type="SUPFAM" id="SSF51110">
    <property type="entry name" value="alpha-D-mannose-specific plant lectins"/>
    <property type="match status" value="1"/>
</dbReference>
<organism evidence="3 4">
    <name type="scientific">Vanilla planifolia</name>
    <name type="common">Vanilla</name>
    <dbReference type="NCBI Taxonomy" id="51239"/>
    <lineage>
        <taxon>Eukaryota</taxon>
        <taxon>Viridiplantae</taxon>
        <taxon>Streptophyta</taxon>
        <taxon>Embryophyta</taxon>
        <taxon>Tracheophyta</taxon>
        <taxon>Spermatophyta</taxon>
        <taxon>Magnoliopsida</taxon>
        <taxon>Liliopsida</taxon>
        <taxon>Asparagales</taxon>
        <taxon>Orchidaceae</taxon>
        <taxon>Vanilloideae</taxon>
        <taxon>Vanilleae</taxon>
        <taxon>Vanilla</taxon>
    </lineage>
</organism>
<keyword evidence="1" id="KW-0732">Signal</keyword>
<evidence type="ECO:0000313" key="3">
    <source>
        <dbReference type="EMBL" id="KAG0468283.1"/>
    </source>
</evidence>
<accession>A0A835QBE6</accession>
<dbReference type="Gene3D" id="2.90.10.10">
    <property type="entry name" value="Bulb-type lectin domain"/>
    <property type="match status" value="1"/>
</dbReference>
<feature type="chain" id="PRO_5032785170" description="Bulb-type lectin domain-containing protein" evidence="1">
    <location>
        <begin position="27"/>
        <end position="139"/>
    </location>
</feature>
<dbReference type="EMBL" id="JADCNM010000009">
    <property type="protein sequence ID" value="KAG0468283.1"/>
    <property type="molecule type" value="Genomic_DNA"/>
</dbReference>
<proteinExistence type="predicted"/>
<dbReference type="InterPro" id="IPR001480">
    <property type="entry name" value="Bulb-type_lectin_dom"/>
</dbReference>
<protein>
    <recommendedName>
        <fullName evidence="2">Bulb-type lectin domain-containing protein</fullName>
    </recommendedName>
</protein>
<dbReference type="Proteomes" id="UP000639772">
    <property type="component" value="Chromosome 9"/>
</dbReference>
<feature type="signal peptide" evidence="1">
    <location>
        <begin position="1"/>
        <end position="26"/>
    </location>
</feature>
<evidence type="ECO:0000256" key="1">
    <source>
        <dbReference type="SAM" id="SignalP"/>
    </source>
</evidence>
<feature type="domain" description="Bulb-type lectin" evidence="2">
    <location>
        <begin position="30"/>
        <end position="139"/>
    </location>
</feature>
<dbReference type="InterPro" id="IPR036426">
    <property type="entry name" value="Bulb-type_lectin_dom_sf"/>
</dbReference>
<dbReference type="SMART" id="SM00108">
    <property type="entry name" value="B_lectin"/>
    <property type="match status" value="1"/>
</dbReference>
<reference evidence="3 4" key="1">
    <citation type="journal article" date="2020" name="Nat. Food">
        <title>A phased Vanilla planifolia genome enables genetic improvement of flavour and production.</title>
        <authorList>
            <person name="Hasing T."/>
            <person name="Tang H."/>
            <person name="Brym M."/>
            <person name="Khazi F."/>
            <person name="Huang T."/>
            <person name="Chambers A.H."/>
        </authorList>
    </citation>
    <scope>NUCLEOTIDE SEQUENCE [LARGE SCALE GENOMIC DNA]</scope>
    <source>
        <tissue evidence="3">Leaf</tissue>
    </source>
</reference>
<gene>
    <name evidence="3" type="ORF">HPP92_017611</name>
</gene>
<dbReference type="OrthoDB" id="758731at2759"/>
<comment type="caution">
    <text evidence="3">The sequence shown here is derived from an EMBL/GenBank/DDBJ whole genome shotgun (WGS) entry which is preliminary data.</text>
</comment>
<dbReference type="AlphaFoldDB" id="A0A835QBE6"/>
<dbReference type="GO" id="GO:0051707">
    <property type="term" value="P:response to other organism"/>
    <property type="evidence" value="ECO:0007669"/>
    <property type="project" value="UniProtKB-ARBA"/>
</dbReference>
<name>A0A835QBE6_VANPL</name>
<sequence>MANLAALSSAALVAATILLLLSPASASSYGNVLKSGQILQAGGTLTLNNYKFIMQNDCNLVLYAGKEALWSSRTQGKGSDCGLALQNNGELYIISGSDKRTVWRSETGGPYGFYALVLQQNGNVVVYGNSVWSTGTLVA</sequence>